<dbReference type="Proteomes" id="UP000244016">
    <property type="component" value="Unassembled WGS sequence"/>
</dbReference>
<keyword evidence="6" id="KW-0067">ATP-binding</keyword>
<sequence>MWYGSGQKKGGAHATVSRSHRLQGIRVGGEVRGMLRELYVRNVAVIEELRLEFSPGLTVITGESGSGKSVLLEAIGLVLGRKARADLVRSGESRAWVEALFDIETPEERREIQGLLEAYGLVLDDDYLLLGREIGAQGRSIARVGGRPVPASLLRDLAPHLVQLHEQQDQSLLTSDEVRAAWLDTYAGARERRQAYTSSLRRYLEALAAWERWEKGRREALDRLDLLTYQLGEIEGVDPVVGEDRELEEVYRRLKNADALYRAVGEAAAALLEENRALDWIGAAANLLSKAAATDPELEPLAARLDGLFFDLQELGHTLKSRLPHYLPDEERLTEVAQRLERLRYLTKKYGGSLEAVLAYRDAARAEREELLLYEERGERLQKDVQAAREELKVAAENLSGLRRAYAEPFAAAVQREVRKLEMEHARFEVVLVPEDPFADDGIRLRRIPSSGFERVEFWFSANAGEPPRPVERVASGGELSRLALAVRAVLHEEGGATLIFDEIDTGVGGRAGEAIGRMLKDLSRTRQVVAITHLPQVAAFADHHISLGKVVGEGKTRTTAAALRSEEERVRELARMLAGRTVAQTARDHARSLLRAAATASRRGDSSAGKEAHRPDAADA</sequence>
<feature type="compositionally biased region" description="Basic and acidic residues" evidence="10">
    <location>
        <begin position="603"/>
        <end position="621"/>
    </location>
</feature>
<dbReference type="InterPro" id="IPR004604">
    <property type="entry name" value="DNA_recomb/repair_RecN"/>
</dbReference>
<evidence type="ECO:0000256" key="3">
    <source>
        <dbReference type="ARBA" id="ARBA00021315"/>
    </source>
</evidence>
<accession>A0A2T5G652</accession>
<evidence type="ECO:0000259" key="11">
    <source>
        <dbReference type="SMART" id="SM00382"/>
    </source>
</evidence>
<evidence type="ECO:0000256" key="7">
    <source>
        <dbReference type="ARBA" id="ARBA00023204"/>
    </source>
</evidence>
<dbReference type="Gene3D" id="3.40.50.300">
    <property type="entry name" value="P-loop containing nucleotide triphosphate hydrolases"/>
    <property type="match status" value="2"/>
</dbReference>
<dbReference type="GO" id="GO:0043590">
    <property type="term" value="C:bacterial nucleoid"/>
    <property type="evidence" value="ECO:0007669"/>
    <property type="project" value="TreeGrafter"/>
</dbReference>
<name>A0A2T5G652_9BACL</name>
<comment type="caution">
    <text evidence="12">The sequence shown here is derived from an EMBL/GenBank/DDBJ whole genome shotgun (WGS) entry which is preliminary data.</text>
</comment>
<evidence type="ECO:0000256" key="4">
    <source>
        <dbReference type="ARBA" id="ARBA00022741"/>
    </source>
</evidence>
<dbReference type="PANTHER" id="PTHR11059">
    <property type="entry name" value="DNA REPAIR PROTEIN RECN"/>
    <property type="match status" value="1"/>
</dbReference>
<dbReference type="AlphaFoldDB" id="A0A2T5G652"/>
<feature type="domain" description="AAA+ ATPase" evidence="11">
    <location>
        <begin position="54"/>
        <end position="552"/>
    </location>
</feature>
<keyword evidence="5" id="KW-0227">DNA damage</keyword>
<dbReference type="GO" id="GO:0006281">
    <property type="term" value="P:DNA repair"/>
    <property type="evidence" value="ECO:0007669"/>
    <property type="project" value="UniProtKB-KW"/>
</dbReference>
<feature type="coiled-coil region" evidence="9">
    <location>
        <begin position="364"/>
        <end position="405"/>
    </location>
</feature>
<dbReference type="GO" id="GO:0005524">
    <property type="term" value="F:ATP binding"/>
    <property type="evidence" value="ECO:0007669"/>
    <property type="project" value="UniProtKB-KW"/>
</dbReference>
<feature type="region of interest" description="Disordered" evidence="10">
    <location>
        <begin position="590"/>
        <end position="621"/>
    </location>
</feature>
<evidence type="ECO:0000256" key="6">
    <source>
        <dbReference type="ARBA" id="ARBA00022840"/>
    </source>
</evidence>
<evidence type="ECO:0000313" key="12">
    <source>
        <dbReference type="EMBL" id="PTQ51671.1"/>
    </source>
</evidence>
<dbReference type="GO" id="GO:0009432">
    <property type="term" value="P:SOS response"/>
    <property type="evidence" value="ECO:0007669"/>
    <property type="project" value="TreeGrafter"/>
</dbReference>
<gene>
    <name evidence="12" type="ORF">BLITH_1309</name>
</gene>
<dbReference type="Pfam" id="PF02463">
    <property type="entry name" value="SMC_N"/>
    <property type="match status" value="1"/>
</dbReference>
<keyword evidence="4" id="KW-0547">Nucleotide-binding</keyword>
<dbReference type="SUPFAM" id="SSF52540">
    <property type="entry name" value="P-loop containing nucleoside triphosphate hydrolases"/>
    <property type="match status" value="2"/>
</dbReference>
<keyword evidence="9" id="KW-0175">Coiled coil</keyword>
<organism evidence="12 13">
    <name type="scientific">Brockia lithotrophica</name>
    <dbReference type="NCBI Taxonomy" id="933949"/>
    <lineage>
        <taxon>Bacteria</taxon>
        <taxon>Bacillati</taxon>
        <taxon>Bacillota</taxon>
        <taxon>Bacilli</taxon>
        <taxon>Bacillales</taxon>
        <taxon>Bacillales Family X. Incertae Sedis</taxon>
        <taxon>Brockia</taxon>
    </lineage>
</organism>
<reference evidence="12 13" key="1">
    <citation type="submission" date="2017-08" db="EMBL/GenBank/DDBJ databases">
        <title>Burning lignite coal seam in the remote Altai Mountains harbors a hydrogen-driven thermophilic microbial community.</title>
        <authorList>
            <person name="Kadnikov V.V."/>
            <person name="Mardanov A.V."/>
            <person name="Ivasenko D."/>
            <person name="Beletsky A.V."/>
            <person name="Karnachuk O.V."/>
            <person name="Ravin N.V."/>
        </authorList>
    </citation>
    <scope>NUCLEOTIDE SEQUENCE [LARGE SCALE GENOMIC DNA]</scope>
    <source>
        <strain evidence="12">AL31</strain>
    </source>
</reference>
<dbReference type="PIRSF" id="PIRSF003128">
    <property type="entry name" value="RecN"/>
    <property type="match status" value="1"/>
</dbReference>
<protein>
    <recommendedName>
        <fullName evidence="3">DNA repair protein RecN</fullName>
    </recommendedName>
    <alternativeName>
        <fullName evidence="8">Recombination protein N</fullName>
    </alternativeName>
</protein>
<dbReference type="EMBL" id="PEBW01000004">
    <property type="protein sequence ID" value="PTQ51671.1"/>
    <property type="molecule type" value="Genomic_DNA"/>
</dbReference>
<evidence type="ECO:0000256" key="10">
    <source>
        <dbReference type="SAM" id="MobiDB-lite"/>
    </source>
</evidence>
<comment type="function">
    <text evidence="1">May be involved in recombinational repair of damaged DNA.</text>
</comment>
<evidence type="ECO:0000256" key="9">
    <source>
        <dbReference type="SAM" id="Coils"/>
    </source>
</evidence>
<evidence type="ECO:0000256" key="5">
    <source>
        <dbReference type="ARBA" id="ARBA00022763"/>
    </source>
</evidence>
<dbReference type="PANTHER" id="PTHR11059:SF0">
    <property type="entry name" value="DNA REPAIR PROTEIN RECN"/>
    <property type="match status" value="1"/>
</dbReference>
<dbReference type="InterPro" id="IPR027417">
    <property type="entry name" value="P-loop_NTPase"/>
</dbReference>
<dbReference type="NCBIfam" id="TIGR00634">
    <property type="entry name" value="recN"/>
    <property type="match status" value="1"/>
</dbReference>
<evidence type="ECO:0000313" key="13">
    <source>
        <dbReference type="Proteomes" id="UP000244016"/>
    </source>
</evidence>
<evidence type="ECO:0000256" key="2">
    <source>
        <dbReference type="ARBA" id="ARBA00009441"/>
    </source>
</evidence>
<dbReference type="InterPro" id="IPR003395">
    <property type="entry name" value="RecF/RecN/SMC_N"/>
</dbReference>
<keyword evidence="7" id="KW-0234">DNA repair</keyword>
<evidence type="ECO:0000256" key="8">
    <source>
        <dbReference type="ARBA" id="ARBA00033408"/>
    </source>
</evidence>
<dbReference type="SMART" id="SM00382">
    <property type="entry name" value="AAA"/>
    <property type="match status" value="1"/>
</dbReference>
<dbReference type="GO" id="GO:0006310">
    <property type="term" value="P:DNA recombination"/>
    <property type="evidence" value="ECO:0007669"/>
    <property type="project" value="InterPro"/>
</dbReference>
<dbReference type="CDD" id="cd03241">
    <property type="entry name" value="ABC_RecN"/>
    <property type="match status" value="2"/>
</dbReference>
<dbReference type="InterPro" id="IPR003593">
    <property type="entry name" value="AAA+_ATPase"/>
</dbReference>
<evidence type="ECO:0000256" key="1">
    <source>
        <dbReference type="ARBA" id="ARBA00003618"/>
    </source>
</evidence>
<comment type="similarity">
    <text evidence="2">Belongs to the RecN family.</text>
</comment>
<proteinExistence type="inferred from homology"/>